<evidence type="ECO:0000313" key="2">
    <source>
        <dbReference type="EMBL" id="AII03375.1"/>
    </source>
</evidence>
<gene>
    <name evidence="2" type="ORF">EP51_01445</name>
</gene>
<reference evidence="2 3" key="1">
    <citation type="submission" date="2014-07" db="EMBL/GenBank/DDBJ databases">
        <title>Genome Sequence of Rhodococcus opacus Strain R7, a Biodegrader of Mono- and Polycyclic Aromatic Hydrocarbons.</title>
        <authorList>
            <person name="Di Gennaro P."/>
            <person name="Zampolli J."/>
            <person name="Presti I."/>
            <person name="Cappelletti M."/>
            <person name="D'Ursi P."/>
            <person name="Orro A."/>
            <person name="Mezzelani A."/>
            <person name="Milanesi L."/>
        </authorList>
    </citation>
    <scope>NUCLEOTIDE SEQUENCE [LARGE SCALE GENOMIC DNA]</scope>
    <source>
        <strain evidence="2 3">R7</strain>
    </source>
</reference>
<feature type="transmembrane region" description="Helical" evidence="1">
    <location>
        <begin position="90"/>
        <end position="123"/>
    </location>
</feature>
<dbReference type="AlphaFoldDB" id="A0A076EAS6"/>
<organism evidence="2 3">
    <name type="scientific">Rhodococcus opacus</name>
    <name type="common">Nocardia opaca</name>
    <dbReference type="NCBI Taxonomy" id="37919"/>
    <lineage>
        <taxon>Bacteria</taxon>
        <taxon>Bacillati</taxon>
        <taxon>Actinomycetota</taxon>
        <taxon>Actinomycetes</taxon>
        <taxon>Mycobacteriales</taxon>
        <taxon>Nocardiaceae</taxon>
        <taxon>Rhodococcus</taxon>
    </lineage>
</organism>
<protein>
    <submittedName>
        <fullName evidence="2">Uncharacterized protein</fullName>
    </submittedName>
</protein>
<evidence type="ECO:0000256" key="1">
    <source>
        <dbReference type="SAM" id="Phobius"/>
    </source>
</evidence>
<keyword evidence="1" id="KW-0472">Membrane</keyword>
<evidence type="ECO:0000313" key="3">
    <source>
        <dbReference type="Proteomes" id="UP000028488"/>
    </source>
</evidence>
<dbReference type="EMBL" id="CP008947">
    <property type="protein sequence ID" value="AII03375.1"/>
    <property type="molecule type" value="Genomic_DNA"/>
</dbReference>
<proteinExistence type="predicted"/>
<name>A0A076EAS6_RHOOP</name>
<keyword evidence="1" id="KW-1133">Transmembrane helix</keyword>
<accession>A0A076EAS6</accession>
<keyword evidence="1" id="KW-0812">Transmembrane</keyword>
<dbReference type="Proteomes" id="UP000028488">
    <property type="component" value="Chromosome"/>
</dbReference>
<dbReference type="eggNOG" id="ENOG5033MVN">
    <property type="taxonomic scope" value="Bacteria"/>
</dbReference>
<sequence length="128" mass="13686">MLRSVEAAIEWLKAHIRRLQETVRDRGAMLTEKIKQKIQEWMNPLVDEVAHGGVGMQAGLEGVRAALTGKNPVWAAIKGLVSGLSTKAKVALILLLVLGLLLGPVLLVVLLLALLVMAIVAAVRAAAR</sequence>